<sequence length="659" mass="70601">MGTVEYLQGFQRKCVPNVNSCSNGFSCQPSKRNSWLCCSVGLARAQFTCPFAGQEPVFTQQGGNHFCSRAGTQVDCPQNAICVLAGDSNETNICCRSAAAETIPECPNGGIRQPSPTGYKSCSINSLNDCDPGYSCVRASNDFSIQLCCSASSSTAEPVCPNQGFLLKERGRPVYCSADQPHLCPTNYPCESAVGAPGTYVCCSPSTISCPTRYLPFLDPNGNKIMCSLSNVNDCPVGSTCTQSMQSPTVHLCCKDDLGPPLCPNKRRAFISSYGTVETCSEPGLPCSQPEYTCQFSDPLGQYICCSHDRVPAYCANGRKVYEQIAGETYTCNPRQVPSSCPIGYECSPSTLPETSVCCATATTVPPLPPITLPPTTAITQCPPGWEPYRNEFDNRERSCTGQTDTTCPIGYSCSPSMIFRKYLCCRPSTSIFCSRGSTFMVNSNPRVCLRNQPNQCPRGYSCELSIIPSISVCCSGVARPERLLCPDGKSPSLLNGFIRSCPVESQTEGCPNGDTCQRSTTGMLVCCSSSSSSADVCPQNRQPIISPITNGFAYCDDTAYMCADGNTCLPLAKSDRFVCCSAIPKCVRGIPEMYLIGRVKRCNNSSECGRGFFCSESNVSGVRVCCSSGAMSADDASPLASKVSVAKIDEDEWIVVEG</sequence>
<dbReference type="PANTHER" id="PTHR46339">
    <property type="entry name" value="PROTEIN CBG15282-RELATED"/>
    <property type="match status" value="1"/>
</dbReference>
<dbReference type="InterPro" id="IPR053014">
    <property type="entry name" value="Cuticle_assoc_divergent"/>
</dbReference>
<dbReference type="AlphaFoldDB" id="A0A7I5E855"/>
<dbReference type="SMART" id="SM00289">
    <property type="entry name" value="WR1"/>
    <property type="match status" value="12"/>
</dbReference>
<accession>A0A7I5E855</accession>
<dbReference type="InterPro" id="IPR006150">
    <property type="entry name" value="Cys_repeat_1"/>
</dbReference>
<dbReference type="OMA" id="SQNMHLC"/>
<protein>
    <submittedName>
        <fullName evidence="2">EB domain-containing protein</fullName>
    </submittedName>
</protein>
<organism evidence="1 2">
    <name type="scientific">Haemonchus contortus</name>
    <name type="common">Barber pole worm</name>
    <dbReference type="NCBI Taxonomy" id="6289"/>
    <lineage>
        <taxon>Eukaryota</taxon>
        <taxon>Metazoa</taxon>
        <taxon>Ecdysozoa</taxon>
        <taxon>Nematoda</taxon>
        <taxon>Chromadorea</taxon>
        <taxon>Rhabditida</taxon>
        <taxon>Rhabditina</taxon>
        <taxon>Rhabditomorpha</taxon>
        <taxon>Strongyloidea</taxon>
        <taxon>Trichostrongylidae</taxon>
        <taxon>Haemonchus</taxon>
    </lineage>
</organism>
<keyword evidence="1" id="KW-1185">Reference proteome</keyword>
<reference evidence="2" key="1">
    <citation type="submission" date="2020-12" db="UniProtKB">
        <authorList>
            <consortium name="WormBaseParasite"/>
        </authorList>
    </citation>
    <scope>IDENTIFICATION</scope>
    <source>
        <strain evidence="2">MHco3</strain>
    </source>
</reference>
<dbReference type="WBParaSite" id="HCON_00059835-00001">
    <property type="protein sequence ID" value="HCON_00059835-00001"/>
    <property type="gene ID" value="HCON_00059835"/>
</dbReference>
<dbReference type="Proteomes" id="UP000025227">
    <property type="component" value="Unplaced"/>
</dbReference>
<dbReference type="Pfam" id="PF14625">
    <property type="entry name" value="Lustrin_cystein"/>
    <property type="match status" value="12"/>
</dbReference>
<dbReference type="OrthoDB" id="5776602at2759"/>
<dbReference type="PANTHER" id="PTHR46339:SF15">
    <property type="entry name" value="CC DOMAIN-CONTAINING PROTEIN"/>
    <property type="match status" value="1"/>
</dbReference>
<name>A0A7I5E855_HAECO</name>
<proteinExistence type="predicted"/>
<dbReference type="InterPro" id="IPR028150">
    <property type="entry name" value="Lustrin_cystein"/>
</dbReference>
<evidence type="ECO:0000313" key="2">
    <source>
        <dbReference type="WBParaSite" id="HCON_00059835-00001"/>
    </source>
</evidence>
<evidence type="ECO:0000313" key="1">
    <source>
        <dbReference type="Proteomes" id="UP000025227"/>
    </source>
</evidence>